<protein>
    <submittedName>
        <fullName evidence="3">Uncharacterized protein</fullName>
    </submittedName>
</protein>
<name>A0A8S9KX28_BRACR</name>
<accession>A0A8S9KX28</accession>
<feature type="transmembrane region" description="Helical" evidence="1">
    <location>
        <begin position="99"/>
        <end position="119"/>
    </location>
</feature>
<evidence type="ECO:0000313" key="3">
    <source>
        <dbReference type="EMBL" id="KAF2599085.1"/>
    </source>
</evidence>
<dbReference type="Proteomes" id="UP000712281">
    <property type="component" value="Unassembled WGS sequence"/>
</dbReference>
<keyword evidence="1" id="KW-0472">Membrane</keyword>
<dbReference type="EMBL" id="QGKY02001250">
    <property type="protein sequence ID" value="KAF2562955.1"/>
    <property type="molecule type" value="Genomic_DNA"/>
</dbReference>
<evidence type="ECO:0000313" key="2">
    <source>
        <dbReference type="EMBL" id="KAF2562955.1"/>
    </source>
</evidence>
<comment type="caution">
    <text evidence="3">The sequence shown here is derived from an EMBL/GenBank/DDBJ whole genome shotgun (WGS) entry which is preliminary data.</text>
</comment>
<feature type="transmembrane region" description="Helical" evidence="1">
    <location>
        <begin position="63"/>
        <end position="87"/>
    </location>
</feature>
<proteinExistence type="predicted"/>
<keyword evidence="1" id="KW-0812">Transmembrane</keyword>
<dbReference type="AlphaFoldDB" id="A0A8S9KX28"/>
<gene>
    <name evidence="3" type="ORF">F2Q68_00009484</name>
    <name evidence="2" type="ORF">F2Q70_00016526</name>
</gene>
<organism evidence="3 4">
    <name type="scientific">Brassica cretica</name>
    <name type="common">Mustard</name>
    <dbReference type="NCBI Taxonomy" id="69181"/>
    <lineage>
        <taxon>Eukaryota</taxon>
        <taxon>Viridiplantae</taxon>
        <taxon>Streptophyta</taxon>
        <taxon>Embryophyta</taxon>
        <taxon>Tracheophyta</taxon>
        <taxon>Spermatophyta</taxon>
        <taxon>Magnoliopsida</taxon>
        <taxon>eudicotyledons</taxon>
        <taxon>Gunneridae</taxon>
        <taxon>Pentapetalae</taxon>
        <taxon>rosids</taxon>
        <taxon>malvids</taxon>
        <taxon>Brassicales</taxon>
        <taxon>Brassicaceae</taxon>
        <taxon>Brassiceae</taxon>
        <taxon>Brassica</taxon>
    </lineage>
</organism>
<sequence length="158" mass="17356">MVLEDSVRLVAPISSFDGGLYLGPIGAVLLGLELGFRFSLVVGSVESSEDGSRPSSQGCSRTVLCVIVFISDKLTIMLLVSVFSLEADLEGFFHSYNGIVRWCCNLVSPVVVCAMWKLYAPCIQGLMAFFSRTRGNRWAFPLRSRLLGPSLLRFLLLL</sequence>
<feature type="transmembrane region" description="Helical" evidence="1">
    <location>
        <begin position="20"/>
        <end position="42"/>
    </location>
</feature>
<evidence type="ECO:0000313" key="4">
    <source>
        <dbReference type="Proteomes" id="UP000712281"/>
    </source>
</evidence>
<dbReference type="EMBL" id="QGKW02000717">
    <property type="protein sequence ID" value="KAF2599085.1"/>
    <property type="molecule type" value="Genomic_DNA"/>
</dbReference>
<evidence type="ECO:0000256" key="1">
    <source>
        <dbReference type="SAM" id="Phobius"/>
    </source>
</evidence>
<keyword evidence="1" id="KW-1133">Transmembrane helix</keyword>
<reference evidence="3" key="1">
    <citation type="submission" date="2019-12" db="EMBL/GenBank/DDBJ databases">
        <title>Genome sequencing and annotation of Brassica cretica.</title>
        <authorList>
            <person name="Studholme D.J."/>
            <person name="Sarris P.F."/>
        </authorList>
    </citation>
    <scope>NUCLEOTIDE SEQUENCE</scope>
    <source>
        <strain evidence="3">PFS-001/15</strain>
        <strain evidence="2">PFS-102/07</strain>
        <tissue evidence="3">Leaf</tissue>
    </source>
</reference>